<name>A0A160T1U6_9CHLR</name>
<dbReference type="AlphaFoldDB" id="A0A160T1U6"/>
<dbReference type="Proteomes" id="UP000215027">
    <property type="component" value="Chromosome I"/>
</dbReference>
<gene>
    <name evidence="1" type="ORF">CFX0092_A0930</name>
</gene>
<accession>A0A160T1U6</accession>
<proteinExistence type="predicted"/>
<dbReference type="KEGG" id="pbf:CFX0092_A0930"/>
<reference evidence="1" key="1">
    <citation type="submission" date="2016-01" db="EMBL/GenBank/DDBJ databases">
        <authorList>
            <person name="Mcilroy J.S."/>
            <person name="Karst M S."/>
            <person name="Albertsen M."/>
        </authorList>
    </citation>
    <scope>NUCLEOTIDE SEQUENCE</scope>
    <source>
        <strain evidence="1">Cfx-K</strain>
    </source>
</reference>
<protein>
    <submittedName>
        <fullName evidence="1">Uncharacterized protein</fullName>
    </submittedName>
</protein>
<keyword evidence="2" id="KW-1185">Reference proteome</keyword>
<evidence type="ECO:0000313" key="2">
    <source>
        <dbReference type="Proteomes" id="UP000215027"/>
    </source>
</evidence>
<organism evidence="1 2">
    <name type="scientific">Candidatus Promineifilum breve</name>
    <dbReference type="NCBI Taxonomy" id="1806508"/>
    <lineage>
        <taxon>Bacteria</taxon>
        <taxon>Bacillati</taxon>
        <taxon>Chloroflexota</taxon>
        <taxon>Ardenticatenia</taxon>
        <taxon>Candidatus Promineifilales</taxon>
        <taxon>Candidatus Promineifilaceae</taxon>
        <taxon>Candidatus Promineifilum</taxon>
    </lineage>
</organism>
<dbReference type="EMBL" id="LN890655">
    <property type="protein sequence ID" value="CUS02808.2"/>
    <property type="molecule type" value="Genomic_DNA"/>
</dbReference>
<sequence length="106" mass="12239">MQYYPPGCVYSNRMMNQSLDLREEQRLITAAVDNEDAFRRLYDHYLPRVYAYSRPVAHVLPILRRAGAGHCDCPDRRRNVGRCGDGCSGSYCCLYRHRWYSGGGDV</sequence>
<evidence type="ECO:0000313" key="1">
    <source>
        <dbReference type="EMBL" id="CUS02808.2"/>
    </source>
</evidence>